<evidence type="ECO:0000313" key="1">
    <source>
        <dbReference type="EMBL" id="SEM30728.1"/>
    </source>
</evidence>
<dbReference type="OrthoDB" id="3650427at2"/>
<accession>A0A1H7XC25</accession>
<organism evidence="1 2">
    <name type="scientific">Maribacter orientalis</name>
    <dbReference type="NCBI Taxonomy" id="228957"/>
    <lineage>
        <taxon>Bacteria</taxon>
        <taxon>Pseudomonadati</taxon>
        <taxon>Bacteroidota</taxon>
        <taxon>Flavobacteriia</taxon>
        <taxon>Flavobacteriales</taxon>
        <taxon>Flavobacteriaceae</taxon>
        <taxon>Maribacter</taxon>
    </lineage>
</organism>
<gene>
    <name evidence="1" type="ORF">SAMN04488008_11458</name>
</gene>
<evidence type="ECO:0000313" key="2">
    <source>
        <dbReference type="Proteomes" id="UP000198990"/>
    </source>
</evidence>
<dbReference type="Proteomes" id="UP000198990">
    <property type="component" value="Unassembled WGS sequence"/>
</dbReference>
<dbReference type="STRING" id="228957.SAMN04488008_11458"/>
<dbReference type="EMBL" id="FNZN01000014">
    <property type="protein sequence ID" value="SEM30728.1"/>
    <property type="molecule type" value="Genomic_DNA"/>
</dbReference>
<keyword evidence="2" id="KW-1185">Reference proteome</keyword>
<dbReference type="AlphaFoldDB" id="A0A1H7XC25"/>
<evidence type="ECO:0008006" key="3">
    <source>
        <dbReference type="Google" id="ProtNLM"/>
    </source>
</evidence>
<dbReference type="RefSeq" id="WP_091627650.1">
    <property type="nucleotide sequence ID" value="NZ_FNZN01000014.1"/>
</dbReference>
<name>A0A1H7XC25_9FLAO</name>
<sequence length="475" mass="55186">MIFFSVPSVGQLKPETLFGKDDHFGFIQSLIGEEYIRANITEECHKYYETSNKGYWNSIITIANFLAIKKLDSNNRFNEISLLNSIANRCDEGNDRDASALFDYLLCQWQYPHPIVTKTTSIKVLDIELVDPRKNFPLIKPYIIILAILRSLLLKSKNLSFLTKKEFYWLGYTAYERKGEGINVNNSDNIAEEILLIREKGWSNWEKLKKTESVNQNLSYPLGFLRNSSILTSESSIYFNPEGFFIGLSSNTSNTIEILNNLIKNSSEGYDFDRAKSTNDKKLAFDYSNYLYNYKRFNNWVYNTNLYSFSVNAIDDSMFDGLSEEDVETLRRKKIALLLLRLSELDKASMSKRRTEQSILRSLLIEGKNELACGICNKNYPIKFLATAHIKKRKDCTEDEKRDLNIVMPACHLGCDKIYEEGYIYIDNGLIHSNLYKKETTEPLKKYITALEENRCNYFKEETAQYFKHHAKQNI</sequence>
<protein>
    <recommendedName>
        <fullName evidence="3">HNH endonuclease</fullName>
    </recommendedName>
</protein>
<proteinExistence type="predicted"/>
<reference evidence="2" key="1">
    <citation type="submission" date="2016-10" db="EMBL/GenBank/DDBJ databases">
        <authorList>
            <person name="Varghese N."/>
            <person name="Submissions S."/>
        </authorList>
    </citation>
    <scope>NUCLEOTIDE SEQUENCE [LARGE SCALE GENOMIC DNA]</scope>
    <source>
        <strain evidence="2">DSM 16471</strain>
    </source>
</reference>